<keyword evidence="2" id="KW-0677">Repeat</keyword>
<dbReference type="InterPro" id="IPR011333">
    <property type="entry name" value="SKP1/BTB/POZ_sf"/>
</dbReference>
<dbReference type="InterPro" id="IPR000210">
    <property type="entry name" value="BTB/POZ_dom"/>
</dbReference>
<organism evidence="5">
    <name type="scientific">Stegastes partitus</name>
    <name type="common">bicolor damselfish</name>
    <dbReference type="NCBI Taxonomy" id="144197"/>
    <lineage>
        <taxon>Eukaryota</taxon>
        <taxon>Metazoa</taxon>
        <taxon>Chordata</taxon>
        <taxon>Craniata</taxon>
        <taxon>Vertebrata</taxon>
        <taxon>Euteleostomi</taxon>
        <taxon>Actinopterygii</taxon>
        <taxon>Neopterygii</taxon>
        <taxon>Teleostei</taxon>
        <taxon>Neoteleostei</taxon>
        <taxon>Acanthomorphata</taxon>
        <taxon>Ovalentaria</taxon>
        <taxon>Pomacentridae</taxon>
        <taxon>Stegastes</taxon>
    </lineage>
</organism>
<protein>
    <recommendedName>
        <fullName evidence="4">BTB domain-containing protein</fullName>
    </recommendedName>
</protein>
<dbReference type="PANTHER" id="PTHR24412">
    <property type="entry name" value="KELCH PROTEIN"/>
    <property type="match status" value="1"/>
</dbReference>
<keyword evidence="1" id="KW-0880">Kelch repeat</keyword>
<accession>A0A3B4ZJG7</accession>
<name>A0A3B4ZJG7_9TELE</name>
<dbReference type="GeneTree" id="ENSGT00940000155602"/>
<feature type="compositionally biased region" description="Basic and acidic residues" evidence="3">
    <location>
        <begin position="11"/>
        <end position="20"/>
    </location>
</feature>
<sequence length="159" mass="17760">MASSERMSSAKKKDDKKCATKEHRQLSSIMGVMNNLRKQGTLCDVTLVVQGKHFPAHRVVLAAASRFFSLMFTSKMMESVSHEVELRSAEPEIIELLIEYIYTAQISVNSSNAESLLNAANQYQIEPVKKMCVEFLKGQVDATNCLAWGCGIMFCICNE</sequence>
<dbReference type="Gene3D" id="3.30.710.10">
    <property type="entry name" value="Potassium Channel Kv1.1, Chain A"/>
    <property type="match status" value="1"/>
</dbReference>
<dbReference type="PROSITE" id="PS50097">
    <property type="entry name" value="BTB"/>
    <property type="match status" value="1"/>
</dbReference>
<evidence type="ECO:0000256" key="1">
    <source>
        <dbReference type="ARBA" id="ARBA00022441"/>
    </source>
</evidence>
<dbReference type="Pfam" id="PF00651">
    <property type="entry name" value="BTB"/>
    <property type="match status" value="1"/>
</dbReference>
<dbReference type="SUPFAM" id="SSF54695">
    <property type="entry name" value="POZ domain"/>
    <property type="match status" value="1"/>
</dbReference>
<dbReference type="Ensembl" id="ENSSPAT00000008646.1">
    <property type="protein sequence ID" value="ENSSPAP00000008490.1"/>
    <property type="gene ID" value="ENSSPAG00000006460.1"/>
</dbReference>
<dbReference type="STRING" id="144197.ENSSPAP00000008490"/>
<feature type="region of interest" description="Disordered" evidence="3">
    <location>
        <begin position="1"/>
        <end position="20"/>
    </location>
</feature>
<evidence type="ECO:0000259" key="4">
    <source>
        <dbReference type="PROSITE" id="PS50097"/>
    </source>
</evidence>
<proteinExistence type="predicted"/>
<dbReference type="FunFam" id="3.30.710.10:FF:000001">
    <property type="entry name" value="Kelch-like family member 20"/>
    <property type="match status" value="1"/>
</dbReference>
<dbReference type="PANTHER" id="PTHR24412:SF435">
    <property type="entry name" value="KELCH-LIKE PROTEIN 7"/>
    <property type="match status" value="1"/>
</dbReference>
<evidence type="ECO:0000256" key="2">
    <source>
        <dbReference type="ARBA" id="ARBA00022737"/>
    </source>
</evidence>
<evidence type="ECO:0000313" key="5">
    <source>
        <dbReference type="Ensembl" id="ENSSPAP00000008490.1"/>
    </source>
</evidence>
<dbReference type="SMART" id="SM00225">
    <property type="entry name" value="BTB"/>
    <property type="match status" value="1"/>
</dbReference>
<dbReference type="AlphaFoldDB" id="A0A3B4ZJG7"/>
<evidence type="ECO:0000256" key="3">
    <source>
        <dbReference type="SAM" id="MobiDB-lite"/>
    </source>
</evidence>
<feature type="domain" description="BTB" evidence="4">
    <location>
        <begin position="43"/>
        <end position="110"/>
    </location>
</feature>
<reference evidence="5" key="1">
    <citation type="submission" date="2023-09" db="UniProtKB">
        <authorList>
            <consortium name="Ensembl"/>
        </authorList>
    </citation>
    <scope>IDENTIFICATION</scope>
</reference>